<evidence type="ECO:0000313" key="2">
    <source>
        <dbReference type="Proteomes" id="UP001497482"/>
    </source>
</evidence>
<dbReference type="Proteomes" id="UP001497482">
    <property type="component" value="Chromosome 7"/>
</dbReference>
<evidence type="ECO:0000313" key="1">
    <source>
        <dbReference type="EMBL" id="CAL1611945.1"/>
    </source>
</evidence>
<dbReference type="AlphaFoldDB" id="A0AAV2MFG0"/>
<gene>
    <name evidence="1" type="ORF">KC01_LOCUS38328</name>
</gene>
<keyword evidence="2" id="KW-1185">Reference proteome</keyword>
<accession>A0AAV2MFG0</accession>
<protein>
    <submittedName>
        <fullName evidence="1">Uncharacterized protein</fullName>
    </submittedName>
</protein>
<name>A0AAV2MFG0_KNICA</name>
<organism evidence="1 2">
    <name type="scientific">Knipowitschia caucasica</name>
    <name type="common">Caucasian dwarf goby</name>
    <name type="synonym">Pomatoschistus caucasicus</name>
    <dbReference type="NCBI Taxonomy" id="637954"/>
    <lineage>
        <taxon>Eukaryota</taxon>
        <taxon>Metazoa</taxon>
        <taxon>Chordata</taxon>
        <taxon>Craniata</taxon>
        <taxon>Vertebrata</taxon>
        <taxon>Euteleostomi</taxon>
        <taxon>Actinopterygii</taxon>
        <taxon>Neopterygii</taxon>
        <taxon>Teleostei</taxon>
        <taxon>Neoteleostei</taxon>
        <taxon>Acanthomorphata</taxon>
        <taxon>Gobiaria</taxon>
        <taxon>Gobiiformes</taxon>
        <taxon>Gobioidei</taxon>
        <taxon>Gobiidae</taxon>
        <taxon>Gobiinae</taxon>
        <taxon>Knipowitschia</taxon>
    </lineage>
</organism>
<proteinExistence type="predicted"/>
<dbReference type="EMBL" id="OZ035829">
    <property type="protein sequence ID" value="CAL1611945.1"/>
    <property type="molecule type" value="Genomic_DNA"/>
</dbReference>
<sequence>MTTREGEKVIENNTVLQDKADEMIELNKMKKQLSELRSPLLKDAISTAAFPISPTQQASVRIRRCRAQLSAAYDDTEYEPYGLPE</sequence>
<reference evidence="1 2" key="1">
    <citation type="submission" date="2024-04" db="EMBL/GenBank/DDBJ databases">
        <authorList>
            <person name="Waldvogel A.-M."/>
            <person name="Schoenle A."/>
        </authorList>
    </citation>
    <scope>NUCLEOTIDE SEQUENCE [LARGE SCALE GENOMIC DNA]</scope>
</reference>